<dbReference type="InParanoid" id="A2E9G2"/>
<sequence length="510" mass="57034">MSQEQRLRRSLKQIQTKILSLGPTNKARWTVFSTNSDMSVAQFARRMATYGIMLTSADVTAMWKLSGLNSQQLTFKDFENLLKADIPSSPTSSPSKQKKDSPIPRPKLAGPVIDDNDDVQTPTSTAIDNIQAMLCSCRRALLMKCLDNDPKTTGRISKKQFIDNCLWFGTSDQDTVTSITNSLDEDHTGFVNYMAFVDFLCGMSTETESSSVVRSSVASSNEMYQQKSQSPPPQQSSPKELPKIPPTPPRIYSPRSYDTFASPSKLVAENSEEDTFDLPSSTSQYQKDELIFGEYATRRIGGSAENLGPRRNLDPTIFGSKPSYDPVPRQRLLSADEVRNAEVVGNLPPGKAVELISQKVFKFFHTSKQAFSKWRQDDLLSADDLRDGLARDCGVKFPREDIAFIVQHYGGPMNISTFARMLSDGNRLTELNRSPNGRVRETEDEEMINDIAGQIRRDGWEDIVLRCSTAEELSNGFLEYGVKVTPEVLHTLESKYGKTGLIDALRLRTR</sequence>
<dbReference type="Proteomes" id="UP000001542">
    <property type="component" value="Unassembled WGS sequence"/>
</dbReference>
<evidence type="ECO:0000256" key="1">
    <source>
        <dbReference type="SAM" id="MobiDB-lite"/>
    </source>
</evidence>
<dbReference type="OrthoDB" id="10631341at2759"/>
<dbReference type="KEGG" id="tva:4768661"/>
<name>A2E9G2_TRIV3</name>
<dbReference type="EMBL" id="DS113333">
    <property type="protein sequence ID" value="EAY10726.1"/>
    <property type="molecule type" value="Genomic_DNA"/>
</dbReference>
<dbReference type="InterPro" id="IPR052603">
    <property type="entry name" value="EFCB6"/>
</dbReference>
<proteinExistence type="predicted"/>
<dbReference type="PANTHER" id="PTHR20875:SF0">
    <property type="entry name" value="GH12158P"/>
    <property type="match status" value="1"/>
</dbReference>
<dbReference type="AlphaFoldDB" id="A2E9G2"/>
<feature type="region of interest" description="Disordered" evidence="1">
    <location>
        <begin position="212"/>
        <end position="256"/>
    </location>
</feature>
<accession>A2E9G2</accession>
<reference evidence="2" key="1">
    <citation type="submission" date="2006-10" db="EMBL/GenBank/DDBJ databases">
        <authorList>
            <person name="Amadeo P."/>
            <person name="Zhao Q."/>
            <person name="Wortman J."/>
            <person name="Fraser-Liggett C."/>
            <person name="Carlton J."/>
        </authorList>
    </citation>
    <scope>NUCLEOTIDE SEQUENCE</scope>
    <source>
        <strain evidence="2">G3</strain>
    </source>
</reference>
<dbReference type="PANTHER" id="PTHR20875">
    <property type="entry name" value="EF-HAND CALCIUM-BINDING DOMAIN-CONTAINING PROTEIN 6-RELATED"/>
    <property type="match status" value="1"/>
</dbReference>
<dbReference type="InterPro" id="IPR011992">
    <property type="entry name" value="EF-hand-dom_pair"/>
</dbReference>
<dbReference type="RefSeq" id="XP_001322949.1">
    <property type="nucleotide sequence ID" value="XM_001322914.1"/>
</dbReference>
<dbReference type="VEuPathDB" id="TrichDB:TVAG_364510"/>
<feature type="region of interest" description="Disordered" evidence="1">
    <location>
        <begin position="86"/>
        <end position="121"/>
    </location>
</feature>
<keyword evidence="3" id="KW-1185">Reference proteome</keyword>
<evidence type="ECO:0000313" key="3">
    <source>
        <dbReference type="Proteomes" id="UP000001542"/>
    </source>
</evidence>
<evidence type="ECO:0000313" key="2">
    <source>
        <dbReference type="EMBL" id="EAY10726.1"/>
    </source>
</evidence>
<protein>
    <submittedName>
        <fullName evidence="2">Uncharacterized protein</fullName>
    </submittedName>
</protein>
<gene>
    <name evidence="2" type="ORF">TVAG_364510</name>
</gene>
<dbReference type="Gene3D" id="1.10.238.10">
    <property type="entry name" value="EF-hand"/>
    <property type="match status" value="1"/>
</dbReference>
<organism evidence="2 3">
    <name type="scientific">Trichomonas vaginalis (strain ATCC PRA-98 / G3)</name>
    <dbReference type="NCBI Taxonomy" id="412133"/>
    <lineage>
        <taxon>Eukaryota</taxon>
        <taxon>Metamonada</taxon>
        <taxon>Parabasalia</taxon>
        <taxon>Trichomonadida</taxon>
        <taxon>Trichomonadidae</taxon>
        <taxon>Trichomonas</taxon>
    </lineage>
</organism>
<dbReference type="VEuPathDB" id="TrichDB:TVAGG3_0001040"/>
<dbReference type="SUPFAM" id="SSF47473">
    <property type="entry name" value="EF-hand"/>
    <property type="match status" value="1"/>
</dbReference>
<feature type="compositionally biased region" description="Low complexity" evidence="1">
    <location>
        <begin position="212"/>
        <end position="229"/>
    </location>
</feature>
<reference evidence="2" key="2">
    <citation type="journal article" date="2007" name="Science">
        <title>Draft genome sequence of the sexually transmitted pathogen Trichomonas vaginalis.</title>
        <authorList>
            <person name="Carlton J.M."/>
            <person name="Hirt R.P."/>
            <person name="Silva J.C."/>
            <person name="Delcher A.L."/>
            <person name="Schatz M."/>
            <person name="Zhao Q."/>
            <person name="Wortman J.R."/>
            <person name="Bidwell S.L."/>
            <person name="Alsmark U.C.M."/>
            <person name="Besteiro S."/>
            <person name="Sicheritz-Ponten T."/>
            <person name="Noel C.J."/>
            <person name="Dacks J.B."/>
            <person name="Foster P.G."/>
            <person name="Simillion C."/>
            <person name="Van de Peer Y."/>
            <person name="Miranda-Saavedra D."/>
            <person name="Barton G.J."/>
            <person name="Westrop G.D."/>
            <person name="Mueller S."/>
            <person name="Dessi D."/>
            <person name="Fiori P.L."/>
            <person name="Ren Q."/>
            <person name="Paulsen I."/>
            <person name="Zhang H."/>
            <person name="Bastida-Corcuera F.D."/>
            <person name="Simoes-Barbosa A."/>
            <person name="Brown M.T."/>
            <person name="Hayes R.D."/>
            <person name="Mukherjee M."/>
            <person name="Okumura C.Y."/>
            <person name="Schneider R."/>
            <person name="Smith A.J."/>
            <person name="Vanacova S."/>
            <person name="Villalvazo M."/>
            <person name="Haas B.J."/>
            <person name="Pertea M."/>
            <person name="Feldblyum T.V."/>
            <person name="Utterback T.R."/>
            <person name="Shu C.L."/>
            <person name="Osoegawa K."/>
            <person name="de Jong P.J."/>
            <person name="Hrdy I."/>
            <person name="Horvathova L."/>
            <person name="Zubacova Z."/>
            <person name="Dolezal P."/>
            <person name="Malik S.B."/>
            <person name="Logsdon J.M. Jr."/>
            <person name="Henze K."/>
            <person name="Gupta A."/>
            <person name="Wang C.C."/>
            <person name="Dunne R.L."/>
            <person name="Upcroft J.A."/>
            <person name="Upcroft P."/>
            <person name="White O."/>
            <person name="Salzberg S.L."/>
            <person name="Tang P."/>
            <person name="Chiu C.-H."/>
            <person name="Lee Y.-S."/>
            <person name="Embley T.M."/>
            <person name="Coombs G.H."/>
            <person name="Mottram J.C."/>
            <person name="Tachezy J."/>
            <person name="Fraser-Liggett C.M."/>
            <person name="Johnson P.J."/>
        </authorList>
    </citation>
    <scope>NUCLEOTIDE SEQUENCE [LARGE SCALE GENOMIC DNA]</scope>
    <source>
        <strain evidence="2">G3</strain>
    </source>
</reference>